<name>A0A6B1DPQ9_9CHLR</name>
<comment type="caution">
    <text evidence="1">The sequence shown here is derived from an EMBL/GenBank/DDBJ whole genome shotgun (WGS) entry which is preliminary data.</text>
</comment>
<reference evidence="1" key="1">
    <citation type="submission" date="2019-09" db="EMBL/GenBank/DDBJ databases">
        <title>Characterisation of the sponge microbiome using genome-centric metagenomics.</title>
        <authorList>
            <person name="Engelberts J.P."/>
            <person name="Robbins S.J."/>
            <person name="De Goeij J.M."/>
            <person name="Aranda M."/>
            <person name="Bell S.C."/>
            <person name="Webster N.S."/>
        </authorList>
    </citation>
    <scope>NUCLEOTIDE SEQUENCE</scope>
    <source>
        <strain evidence="1">SB0662_bin_9</strain>
    </source>
</reference>
<gene>
    <name evidence="1" type="ORF">F4Y08_04300</name>
</gene>
<accession>A0A6B1DPQ9</accession>
<organism evidence="1">
    <name type="scientific">Caldilineaceae bacterium SB0662_bin_9</name>
    <dbReference type="NCBI Taxonomy" id="2605258"/>
    <lineage>
        <taxon>Bacteria</taxon>
        <taxon>Bacillati</taxon>
        <taxon>Chloroflexota</taxon>
        <taxon>Caldilineae</taxon>
        <taxon>Caldilineales</taxon>
        <taxon>Caldilineaceae</taxon>
    </lineage>
</organism>
<evidence type="ECO:0000313" key="1">
    <source>
        <dbReference type="EMBL" id="MYD89550.1"/>
    </source>
</evidence>
<proteinExistence type="predicted"/>
<dbReference type="EMBL" id="VXPY01000028">
    <property type="protein sequence ID" value="MYD89550.1"/>
    <property type="molecule type" value="Genomic_DNA"/>
</dbReference>
<sequence>MPTSTMADEVVESVPTWTPTPVQIVASAPAATPDAPVGFPSGDPPFEHWNDLEPQSWWRASQPYSCTPSPNPASPWVGAGLLDLGGSDPLSLIRYYGNGSYLRYGHMGFMGCTPMVRYPDRTHLDPPADPTYYSLGDLEIWVDIARVPTDAEEWFMDDGTRIAMSLEEAVELLNAHVAPYYRHLSGGALHITFRGGFDFQVTGNGTVQAVEEQWLGLVVAPGCCDLGQPGGLNRLLFNDVANDSGGSAYNGFAHLGLVSLREANMETIVHEIGHGWMGWPHSYSELLWEAVLGEELEPPNPYSNPLDMMSALRIGSPVLGWRQDLPPTLAINRYAAGWIAPEAVALHLSDNGVYRLNPPLVSGYQFLVIHSGRPHAFTTLEVLPARPLDYVDEWPQAYDSSVPGHRRPLRYEGVLVSRYDQTTGTGVNARLGPALYNPANETFLHDVGWGRDDFSLIGDGGTREIGSGVVVAVSRMDDGSYEVEVRGGKVAEFTPWCIPIWFSAEYDTGCLLATMSQ</sequence>
<dbReference type="AlphaFoldDB" id="A0A6B1DPQ9"/>
<protein>
    <submittedName>
        <fullName evidence="1">Uncharacterized protein</fullName>
    </submittedName>
</protein>